<protein>
    <submittedName>
        <fullName evidence="2">Uncharacterized protein</fullName>
    </submittedName>
</protein>
<dbReference type="AlphaFoldDB" id="A0A168MVA7"/>
<feature type="compositionally biased region" description="Polar residues" evidence="1">
    <location>
        <begin position="1"/>
        <end position="30"/>
    </location>
</feature>
<feature type="region of interest" description="Disordered" evidence="1">
    <location>
        <begin position="1"/>
        <end position="75"/>
    </location>
</feature>
<evidence type="ECO:0000313" key="3">
    <source>
        <dbReference type="Proteomes" id="UP000078561"/>
    </source>
</evidence>
<gene>
    <name evidence="2" type="primary">ABSGL_04882.1 scaffold 6065</name>
</gene>
<evidence type="ECO:0000313" key="2">
    <source>
        <dbReference type="EMBL" id="SAL99281.1"/>
    </source>
</evidence>
<keyword evidence="3" id="KW-1185">Reference proteome</keyword>
<organism evidence="2">
    <name type="scientific">Absidia glauca</name>
    <name type="common">Pin mould</name>
    <dbReference type="NCBI Taxonomy" id="4829"/>
    <lineage>
        <taxon>Eukaryota</taxon>
        <taxon>Fungi</taxon>
        <taxon>Fungi incertae sedis</taxon>
        <taxon>Mucoromycota</taxon>
        <taxon>Mucoromycotina</taxon>
        <taxon>Mucoromycetes</taxon>
        <taxon>Mucorales</taxon>
        <taxon>Cunninghamellaceae</taxon>
        <taxon>Absidia</taxon>
    </lineage>
</organism>
<dbReference type="Proteomes" id="UP000078561">
    <property type="component" value="Unassembled WGS sequence"/>
</dbReference>
<accession>A0A168MVA7</accession>
<name>A0A168MVA7_ABSGL</name>
<dbReference type="InParanoid" id="A0A168MVA7"/>
<evidence type="ECO:0000256" key="1">
    <source>
        <dbReference type="SAM" id="MobiDB-lite"/>
    </source>
</evidence>
<dbReference type="EMBL" id="LT552609">
    <property type="protein sequence ID" value="SAL99281.1"/>
    <property type="molecule type" value="Genomic_DNA"/>
</dbReference>
<proteinExistence type="predicted"/>
<sequence length="75" mass="8525">MVEGSSTVCRQHTRPIPSNQRLPSEGTSDYNRLRWPVHQYRPPSPFSPNQQDYRGNSGGSWAQGRCVFPPPNIDE</sequence>
<reference evidence="2" key="1">
    <citation type="submission" date="2016-04" db="EMBL/GenBank/DDBJ databases">
        <authorList>
            <person name="Evans L.H."/>
            <person name="Alamgir A."/>
            <person name="Owens N."/>
            <person name="Weber N.D."/>
            <person name="Virtaneva K."/>
            <person name="Barbian K."/>
            <person name="Babar A."/>
            <person name="Rosenke K."/>
        </authorList>
    </citation>
    <scope>NUCLEOTIDE SEQUENCE [LARGE SCALE GENOMIC DNA]</scope>
    <source>
        <strain evidence="2">CBS 101.48</strain>
    </source>
</reference>